<dbReference type="SUPFAM" id="SSF102114">
    <property type="entry name" value="Radical SAM enzymes"/>
    <property type="match status" value="1"/>
</dbReference>
<evidence type="ECO:0000313" key="14">
    <source>
        <dbReference type="EMBL" id="SFV90825.1"/>
    </source>
</evidence>
<evidence type="ECO:0000256" key="3">
    <source>
        <dbReference type="ARBA" id="ARBA00022485"/>
    </source>
</evidence>
<dbReference type="NCBIfam" id="TIGR02666">
    <property type="entry name" value="moaA"/>
    <property type="match status" value="1"/>
</dbReference>
<sequence length="326" mass="37079">MLIDGHGRTVNYLRVSVTERCNFRCQYCMPEKPFSWVPKENLLSFEELFLFIKAAMDEGVNKIRITGGEPLLREDLDKFVKMINDHNPNVDLAMTTNGFLLPEAAQRLKDAGLKRLNISLDSLKADVAAKIAQKDVLSHVLKGIDKALEVGLKVKINMVPLKGINDNEIVDLLEYCYNRGMKVRFIEYMENRHADESLKGMHGKEILEKIKEKYTIRALGREGASPSFNYIIEETGYEFGLIDPHKHDFCESCNRIRLTAEGFLIPCLYFDEAMSIAEHVKKGDVEAASQVLAQVLKDKPKENRWIEGEIEEGQEISSRAFYETGG</sequence>
<dbReference type="NCBIfam" id="NF001199">
    <property type="entry name" value="PRK00164.2-1"/>
    <property type="match status" value="1"/>
</dbReference>
<dbReference type="Pfam" id="PF04055">
    <property type="entry name" value="Radical_SAM"/>
    <property type="match status" value="1"/>
</dbReference>
<dbReference type="GO" id="GO:0061798">
    <property type="term" value="F:GTP 3',8'-cyclase activity"/>
    <property type="evidence" value="ECO:0007669"/>
    <property type="project" value="UniProtKB-EC"/>
</dbReference>
<evidence type="ECO:0000256" key="6">
    <source>
        <dbReference type="ARBA" id="ARBA00022741"/>
    </source>
</evidence>
<dbReference type="EMBL" id="FPIB01000024">
    <property type="protein sequence ID" value="SFV90825.1"/>
    <property type="molecule type" value="Genomic_DNA"/>
</dbReference>
<dbReference type="InterPro" id="IPR013483">
    <property type="entry name" value="MoaA"/>
</dbReference>
<dbReference type="Gene3D" id="3.20.20.70">
    <property type="entry name" value="Aldolase class I"/>
    <property type="match status" value="1"/>
</dbReference>
<dbReference type="SFLD" id="SFLDG01386">
    <property type="entry name" value="main_SPASM_domain-containing"/>
    <property type="match status" value="1"/>
</dbReference>
<feature type="domain" description="Radical SAM core" evidence="13">
    <location>
        <begin position="5"/>
        <end position="227"/>
    </location>
</feature>
<evidence type="ECO:0000256" key="11">
    <source>
        <dbReference type="ARBA" id="ARBA00023239"/>
    </source>
</evidence>
<evidence type="ECO:0000256" key="1">
    <source>
        <dbReference type="ARBA" id="ARBA00001966"/>
    </source>
</evidence>
<keyword evidence="8" id="KW-0411">Iron-sulfur</keyword>
<dbReference type="InterPro" id="IPR040064">
    <property type="entry name" value="MoaA-like"/>
</dbReference>
<keyword evidence="9" id="KW-0342">GTP-binding</keyword>
<dbReference type="EC" id="4.1.99.22" evidence="2"/>
<evidence type="ECO:0000256" key="8">
    <source>
        <dbReference type="ARBA" id="ARBA00023014"/>
    </source>
</evidence>
<dbReference type="PANTHER" id="PTHR22960:SF0">
    <property type="entry name" value="MOLYBDENUM COFACTOR BIOSYNTHESIS PROTEIN 1"/>
    <property type="match status" value="1"/>
</dbReference>
<dbReference type="GO" id="GO:0046872">
    <property type="term" value="F:metal ion binding"/>
    <property type="evidence" value="ECO:0007669"/>
    <property type="project" value="UniProtKB-KW"/>
</dbReference>
<gene>
    <name evidence="14" type="ORF">MNB_SV-4-402</name>
</gene>
<dbReference type="InterPro" id="IPR010505">
    <property type="entry name" value="MoaA_twitch"/>
</dbReference>
<dbReference type="InterPro" id="IPR000385">
    <property type="entry name" value="MoaA_NifB_PqqE_Fe-S-bd_CS"/>
</dbReference>
<dbReference type="InterPro" id="IPR050105">
    <property type="entry name" value="MoCo_biosynth_MoaA/MoaC"/>
</dbReference>
<evidence type="ECO:0000259" key="13">
    <source>
        <dbReference type="PROSITE" id="PS51918"/>
    </source>
</evidence>
<keyword evidence="3" id="KW-0004">4Fe-4S</keyword>
<evidence type="ECO:0000256" key="10">
    <source>
        <dbReference type="ARBA" id="ARBA00023150"/>
    </source>
</evidence>
<proteinExistence type="inferred from homology"/>
<keyword evidence="11" id="KW-0456">Lyase</keyword>
<dbReference type="Pfam" id="PF06463">
    <property type="entry name" value="Mob_synth_C"/>
    <property type="match status" value="1"/>
</dbReference>
<dbReference type="CDD" id="cd21117">
    <property type="entry name" value="Twitch_MoaA"/>
    <property type="match status" value="1"/>
</dbReference>
<dbReference type="InterPro" id="IPR013785">
    <property type="entry name" value="Aldolase_TIM"/>
</dbReference>
<dbReference type="InterPro" id="IPR006638">
    <property type="entry name" value="Elp3/MiaA/NifB-like_rSAM"/>
</dbReference>
<dbReference type="GO" id="GO:0061799">
    <property type="term" value="F:cyclic pyranopterin monophosphate synthase activity"/>
    <property type="evidence" value="ECO:0007669"/>
    <property type="project" value="TreeGrafter"/>
</dbReference>
<dbReference type="InterPro" id="IPR058240">
    <property type="entry name" value="rSAM_sf"/>
</dbReference>
<dbReference type="PROSITE" id="PS01305">
    <property type="entry name" value="MOAA_NIFB_PQQE"/>
    <property type="match status" value="1"/>
</dbReference>
<keyword evidence="10" id="KW-0501">Molybdenum cofactor biosynthesis</keyword>
<dbReference type="PROSITE" id="PS51918">
    <property type="entry name" value="RADICAL_SAM"/>
    <property type="match status" value="1"/>
</dbReference>
<keyword evidence="4" id="KW-0949">S-adenosyl-L-methionine</keyword>
<accession>A0A1W1EA28</accession>
<dbReference type="GO" id="GO:0006777">
    <property type="term" value="P:Mo-molybdopterin cofactor biosynthetic process"/>
    <property type="evidence" value="ECO:0007669"/>
    <property type="project" value="UniProtKB-KW"/>
</dbReference>
<keyword evidence="7" id="KW-0408">Iron</keyword>
<dbReference type="CDD" id="cd01335">
    <property type="entry name" value="Radical_SAM"/>
    <property type="match status" value="1"/>
</dbReference>
<evidence type="ECO:0000256" key="12">
    <source>
        <dbReference type="ARBA" id="ARBA00048697"/>
    </source>
</evidence>
<dbReference type="SFLD" id="SFLDG01383">
    <property type="entry name" value="cyclic_pyranopterin_phosphate"/>
    <property type="match status" value="1"/>
</dbReference>
<organism evidence="14">
    <name type="scientific">hydrothermal vent metagenome</name>
    <dbReference type="NCBI Taxonomy" id="652676"/>
    <lineage>
        <taxon>unclassified sequences</taxon>
        <taxon>metagenomes</taxon>
        <taxon>ecological metagenomes</taxon>
    </lineage>
</organism>
<dbReference type="SMART" id="SM00729">
    <property type="entry name" value="Elp3"/>
    <property type="match status" value="1"/>
</dbReference>
<evidence type="ECO:0000256" key="9">
    <source>
        <dbReference type="ARBA" id="ARBA00023134"/>
    </source>
</evidence>
<name>A0A1W1EA28_9ZZZZ</name>
<keyword evidence="5" id="KW-0479">Metal-binding</keyword>
<evidence type="ECO:0000256" key="4">
    <source>
        <dbReference type="ARBA" id="ARBA00022691"/>
    </source>
</evidence>
<protein>
    <recommendedName>
        <fullName evidence="2">GTP 3',8-cyclase</fullName>
        <ecNumber evidence="2">4.1.99.22</ecNumber>
    </recommendedName>
</protein>
<dbReference type="InterPro" id="IPR007197">
    <property type="entry name" value="rSAM"/>
</dbReference>
<evidence type="ECO:0000256" key="5">
    <source>
        <dbReference type="ARBA" id="ARBA00022723"/>
    </source>
</evidence>
<dbReference type="SFLD" id="SFLDS00029">
    <property type="entry name" value="Radical_SAM"/>
    <property type="match status" value="1"/>
</dbReference>
<reference evidence="14" key="1">
    <citation type="submission" date="2016-10" db="EMBL/GenBank/DDBJ databases">
        <authorList>
            <person name="de Groot N.N."/>
        </authorList>
    </citation>
    <scope>NUCLEOTIDE SEQUENCE</scope>
</reference>
<dbReference type="SFLD" id="SFLDG01067">
    <property type="entry name" value="SPASM/twitch_domain_containing"/>
    <property type="match status" value="1"/>
</dbReference>
<dbReference type="PANTHER" id="PTHR22960">
    <property type="entry name" value="MOLYBDOPTERIN COFACTOR SYNTHESIS PROTEIN A"/>
    <property type="match status" value="1"/>
</dbReference>
<evidence type="ECO:0000256" key="7">
    <source>
        <dbReference type="ARBA" id="ARBA00023004"/>
    </source>
</evidence>
<comment type="catalytic activity">
    <reaction evidence="12">
        <text>GTP + AH2 + S-adenosyl-L-methionine = (8S)-3',8-cyclo-7,8-dihydroguanosine 5'-triphosphate + 5'-deoxyadenosine + L-methionine + A + H(+)</text>
        <dbReference type="Rhea" id="RHEA:49576"/>
        <dbReference type="ChEBI" id="CHEBI:13193"/>
        <dbReference type="ChEBI" id="CHEBI:15378"/>
        <dbReference type="ChEBI" id="CHEBI:17319"/>
        <dbReference type="ChEBI" id="CHEBI:17499"/>
        <dbReference type="ChEBI" id="CHEBI:37565"/>
        <dbReference type="ChEBI" id="CHEBI:57844"/>
        <dbReference type="ChEBI" id="CHEBI:59789"/>
        <dbReference type="ChEBI" id="CHEBI:131766"/>
        <dbReference type="EC" id="4.1.99.22"/>
    </reaction>
</comment>
<dbReference type="GO" id="GO:0051539">
    <property type="term" value="F:4 iron, 4 sulfur cluster binding"/>
    <property type="evidence" value="ECO:0007669"/>
    <property type="project" value="UniProtKB-KW"/>
</dbReference>
<dbReference type="HAMAP" id="MF_01225_B">
    <property type="entry name" value="MoaA_B"/>
    <property type="match status" value="1"/>
</dbReference>
<evidence type="ECO:0000256" key="2">
    <source>
        <dbReference type="ARBA" id="ARBA00012167"/>
    </source>
</evidence>
<dbReference type="GO" id="GO:0005525">
    <property type="term" value="F:GTP binding"/>
    <property type="evidence" value="ECO:0007669"/>
    <property type="project" value="UniProtKB-KW"/>
</dbReference>
<comment type="cofactor">
    <cofactor evidence="1">
        <name>[4Fe-4S] cluster</name>
        <dbReference type="ChEBI" id="CHEBI:49883"/>
    </cofactor>
</comment>
<dbReference type="UniPathway" id="UPA00344"/>
<dbReference type="AlphaFoldDB" id="A0A1W1EA28"/>
<keyword evidence="6" id="KW-0547">Nucleotide-binding</keyword>